<comment type="caution">
    <text evidence="1">The sequence shown here is derived from an EMBL/GenBank/DDBJ whole genome shotgun (WGS) entry which is preliminary data.</text>
</comment>
<dbReference type="Proteomes" id="UP001141552">
    <property type="component" value="Unassembled WGS sequence"/>
</dbReference>
<organism evidence="1 2">
    <name type="scientific">Turnera subulata</name>
    <dbReference type="NCBI Taxonomy" id="218843"/>
    <lineage>
        <taxon>Eukaryota</taxon>
        <taxon>Viridiplantae</taxon>
        <taxon>Streptophyta</taxon>
        <taxon>Embryophyta</taxon>
        <taxon>Tracheophyta</taxon>
        <taxon>Spermatophyta</taxon>
        <taxon>Magnoliopsida</taxon>
        <taxon>eudicotyledons</taxon>
        <taxon>Gunneridae</taxon>
        <taxon>Pentapetalae</taxon>
        <taxon>rosids</taxon>
        <taxon>fabids</taxon>
        <taxon>Malpighiales</taxon>
        <taxon>Passifloraceae</taxon>
        <taxon>Turnera</taxon>
    </lineage>
</organism>
<gene>
    <name evidence="1" type="ORF">Tsubulata_007508</name>
</gene>
<evidence type="ECO:0000313" key="2">
    <source>
        <dbReference type="Proteomes" id="UP001141552"/>
    </source>
</evidence>
<dbReference type="PANTHER" id="PTHR35754">
    <property type="entry name" value="ATP SYNTHASE SUBUNIT B"/>
    <property type="match status" value="1"/>
</dbReference>
<dbReference type="AlphaFoldDB" id="A0A9Q0JGW7"/>
<evidence type="ECO:0000313" key="1">
    <source>
        <dbReference type="EMBL" id="KAJ4840225.1"/>
    </source>
</evidence>
<sequence length="289" mass="33370">MEELKRLERVEKMIRLMEYSSSSSSSSGFVVSPSTIPNHHSVRFLANLLLLLVEPCGDLDLNQKCSLLTEYLPKIPNSFLEQASSLLFDSQVPIQVPTERTVEPQSLAGKNRGLLQEDLQRLTMVGFHAMQRANSTLEDFCRSYFMFHGLDINSPQSLFTYLPVLSFTESYIYQMDSFNEEMIDMSTNGIIDLNRGFEVETNESWIGKFMAVFKIDPFRPLVALLEYHNLLTYRITEEFRYGEEYWTLERKLCRALIKKKKVGKSCTVDVFVNLDESSSDFSSGFYYIH</sequence>
<keyword evidence="2" id="KW-1185">Reference proteome</keyword>
<dbReference type="PANTHER" id="PTHR35754:SF2">
    <property type="entry name" value="ATP SYNTHASE SUBUNIT B"/>
    <property type="match status" value="1"/>
</dbReference>
<accession>A0A9Q0JGW7</accession>
<protein>
    <submittedName>
        <fullName evidence="1">Uncharacterized protein</fullName>
    </submittedName>
</protein>
<dbReference type="OrthoDB" id="511315at2759"/>
<dbReference type="EMBL" id="JAKUCV010003091">
    <property type="protein sequence ID" value="KAJ4840225.1"/>
    <property type="molecule type" value="Genomic_DNA"/>
</dbReference>
<reference evidence="1" key="1">
    <citation type="submission" date="2022-02" db="EMBL/GenBank/DDBJ databases">
        <authorList>
            <person name="Henning P.M."/>
            <person name="McCubbin A.G."/>
            <person name="Shore J.S."/>
        </authorList>
    </citation>
    <scope>NUCLEOTIDE SEQUENCE</scope>
    <source>
        <strain evidence="1">F60SS</strain>
        <tissue evidence="1">Leaves</tissue>
    </source>
</reference>
<name>A0A9Q0JGW7_9ROSI</name>
<reference evidence="1" key="2">
    <citation type="journal article" date="2023" name="Plants (Basel)">
        <title>Annotation of the Turnera subulata (Passifloraceae) Draft Genome Reveals the S-Locus Evolved after the Divergence of Turneroideae from Passifloroideae in a Stepwise Manner.</title>
        <authorList>
            <person name="Henning P.M."/>
            <person name="Roalson E.H."/>
            <person name="Mir W."/>
            <person name="McCubbin A.G."/>
            <person name="Shore J.S."/>
        </authorList>
    </citation>
    <scope>NUCLEOTIDE SEQUENCE</scope>
    <source>
        <strain evidence="1">F60SS</strain>
    </source>
</reference>
<proteinExistence type="predicted"/>